<accession>A0A066U425</accession>
<feature type="transmembrane region" description="Helical" evidence="2">
    <location>
        <begin position="37"/>
        <end position="66"/>
    </location>
</feature>
<keyword evidence="4" id="KW-1185">Reference proteome</keyword>
<comment type="caution">
    <text evidence="3">The sequence shown here is derived from an EMBL/GenBank/DDBJ whole genome shotgun (WGS) entry which is preliminary data.</text>
</comment>
<dbReference type="Proteomes" id="UP000027345">
    <property type="component" value="Unassembled WGS sequence"/>
</dbReference>
<protein>
    <submittedName>
        <fullName evidence="3">Uncharacterized protein</fullName>
    </submittedName>
</protein>
<organism evidence="3 4">
    <name type="scientific">Amycolatopsis rifamycinica</name>
    <dbReference type="NCBI Taxonomy" id="287986"/>
    <lineage>
        <taxon>Bacteria</taxon>
        <taxon>Bacillati</taxon>
        <taxon>Actinomycetota</taxon>
        <taxon>Actinomycetes</taxon>
        <taxon>Pseudonocardiales</taxon>
        <taxon>Pseudonocardiaceae</taxon>
        <taxon>Amycolatopsis</taxon>
    </lineage>
</organism>
<dbReference type="AlphaFoldDB" id="A0A066U425"/>
<proteinExistence type="predicted"/>
<dbReference type="STRING" id="287986.DV20_13045"/>
<evidence type="ECO:0000256" key="1">
    <source>
        <dbReference type="SAM" id="MobiDB-lite"/>
    </source>
</evidence>
<sequence>MAMDPGLRELPDATSGPAEEPGTPECVRLLRHFGVRAVVLAFVSCLTGMTTVALCLTIAGLVLLYAPVRAK</sequence>
<feature type="region of interest" description="Disordered" evidence="1">
    <location>
        <begin position="1"/>
        <end position="22"/>
    </location>
</feature>
<reference evidence="3 4" key="1">
    <citation type="submission" date="2014-05" db="EMBL/GenBank/DDBJ databases">
        <title>Draft genome sequence of Amycolatopsis rifamycinica DSM 46095.</title>
        <authorList>
            <person name="Lal R."/>
            <person name="Saxena A."/>
            <person name="Kumari R."/>
            <person name="Mukherjee U."/>
            <person name="Singh P."/>
            <person name="Sangwan N."/>
            <person name="Mahato N.K."/>
        </authorList>
    </citation>
    <scope>NUCLEOTIDE SEQUENCE [LARGE SCALE GENOMIC DNA]</scope>
    <source>
        <strain evidence="3 4">DSM 46095</strain>
    </source>
</reference>
<evidence type="ECO:0000256" key="2">
    <source>
        <dbReference type="SAM" id="Phobius"/>
    </source>
</evidence>
<evidence type="ECO:0000313" key="4">
    <source>
        <dbReference type="Proteomes" id="UP000027345"/>
    </source>
</evidence>
<evidence type="ECO:0000313" key="3">
    <source>
        <dbReference type="EMBL" id="KDN21850.1"/>
    </source>
</evidence>
<feature type="compositionally biased region" description="Basic and acidic residues" evidence="1">
    <location>
        <begin position="1"/>
        <end position="11"/>
    </location>
</feature>
<dbReference type="EMBL" id="JMQI01000026">
    <property type="protein sequence ID" value="KDN21850.1"/>
    <property type="molecule type" value="Genomic_DNA"/>
</dbReference>
<keyword evidence="2" id="KW-0812">Transmembrane</keyword>
<name>A0A066U425_9PSEU</name>
<keyword evidence="2" id="KW-0472">Membrane</keyword>
<gene>
    <name evidence="3" type="ORF">DV20_13045</name>
</gene>
<keyword evidence="2" id="KW-1133">Transmembrane helix</keyword>